<evidence type="ECO:0000313" key="1">
    <source>
        <dbReference type="EMBL" id="VDS08316.1"/>
    </source>
</evidence>
<organism evidence="1 2">
    <name type="scientific">Paracoccus haematequi</name>
    <dbReference type="NCBI Taxonomy" id="2491866"/>
    <lineage>
        <taxon>Bacteria</taxon>
        <taxon>Pseudomonadati</taxon>
        <taxon>Pseudomonadota</taxon>
        <taxon>Alphaproteobacteria</taxon>
        <taxon>Rhodobacterales</taxon>
        <taxon>Paracoccaceae</taxon>
        <taxon>Paracoccus</taxon>
    </lineage>
</organism>
<gene>
    <name evidence="1" type="ORF">PARHAE_01500</name>
</gene>
<dbReference type="AlphaFoldDB" id="A0A3S4DAU7"/>
<proteinExistence type="predicted"/>
<dbReference type="EMBL" id="UZWE01000026">
    <property type="protein sequence ID" value="VDS08316.1"/>
    <property type="molecule type" value="Genomic_DNA"/>
</dbReference>
<dbReference type="RefSeq" id="WP_126153993.1">
    <property type="nucleotide sequence ID" value="NZ_UZWE01000026.1"/>
</dbReference>
<accession>A0A3S4DAU7</accession>
<keyword evidence="2" id="KW-1185">Reference proteome</keyword>
<evidence type="ECO:0000313" key="2">
    <source>
        <dbReference type="Proteomes" id="UP000270743"/>
    </source>
</evidence>
<name>A0A3S4DAU7_9RHOB</name>
<protein>
    <submittedName>
        <fullName evidence="1">Uncharacterized protein</fullName>
    </submittedName>
</protein>
<reference evidence="1 2" key="1">
    <citation type="submission" date="2018-12" db="EMBL/GenBank/DDBJ databases">
        <authorList>
            <person name="Criscuolo A."/>
        </authorList>
    </citation>
    <scope>NUCLEOTIDE SEQUENCE [LARGE SCALE GENOMIC DNA]</scope>
    <source>
        <strain evidence="1">ACIP1116241</strain>
    </source>
</reference>
<sequence length="99" mass="10246">MNGRLNVSAATLERGEGGAVKLGAFDLTHKTYGRLLSVDGDGNVNLFDQAGNAMDAAAYVDALFGGNGHGTVRRGGPHDVTARLTRRASSGLHATHTGR</sequence>
<dbReference type="Proteomes" id="UP000270743">
    <property type="component" value="Unassembled WGS sequence"/>
</dbReference>